<dbReference type="Proteomes" id="UP000238949">
    <property type="component" value="Unassembled WGS sequence"/>
</dbReference>
<dbReference type="Pfam" id="PF11199">
    <property type="entry name" value="DUF2891"/>
    <property type="match status" value="1"/>
</dbReference>
<gene>
    <name evidence="2" type="ORF">C6Y40_16700</name>
</gene>
<evidence type="ECO:0000256" key="1">
    <source>
        <dbReference type="SAM" id="SignalP"/>
    </source>
</evidence>
<organism evidence="2 3">
    <name type="scientific">Alteromonas alba</name>
    <dbReference type="NCBI Taxonomy" id="2079529"/>
    <lineage>
        <taxon>Bacteria</taxon>
        <taxon>Pseudomonadati</taxon>
        <taxon>Pseudomonadota</taxon>
        <taxon>Gammaproteobacteria</taxon>
        <taxon>Alteromonadales</taxon>
        <taxon>Alteromonadaceae</taxon>
        <taxon>Alteromonas/Salinimonas group</taxon>
        <taxon>Alteromonas</taxon>
    </lineage>
</organism>
<protein>
    <submittedName>
        <fullName evidence="2">DUF2891 domain-containing protein</fullName>
    </submittedName>
</protein>
<feature type="chain" id="PRO_5015616732" evidence="1">
    <location>
        <begin position="25"/>
        <end position="361"/>
    </location>
</feature>
<evidence type="ECO:0000313" key="3">
    <source>
        <dbReference type="Proteomes" id="UP000238949"/>
    </source>
</evidence>
<comment type="caution">
    <text evidence="2">The sequence shown here is derived from an EMBL/GenBank/DDBJ whole genome shotgun (WGS) entry which is preliminary data.</text>
</comment>
<keyword evidence="3" id="KW-1185">Reference proteome</keyword>
<dbReference type="EMBL" id="PVNP01000187">
    <property type="protein sequence ID" value="PRO72457.1"/>
    <property type="molecule type" value="Genomic_DNA"/>
</dbReference>
<sequence>MVIFRLLTILLAIALSIWSSYSQASTPALTLEEANRLASLPLKCTQVEYPNKLNQVLDGDEYLKSPKALHPAFYGCFDWHSSVHGHWMMVNLLRNFPDLAEREAIKAILKTNLTAENIAVEVAFFATPGNKNYERTYGWAWLLTLAAELHNWHDPLARKLEQNLKPLTELMVSKYETFLPKLIYPIRTGEHPNTAFGLSMAYDFAVATDNDALAQLIRARALHWYLSDKQCPLAWEPNGFDFLSPCFEELNLMRKVLPGEQFKSWAGDFIPELINQTFTLEPARVSDRTDGKLVHLDGLNFSRAWSLYGVAKAFPAEYGHLQAIGDAHVNAALPTIVDNHYEGTHWLGSFAMYALLSRQGL</sequence>
<dbReference type="OrthoDB" id="9779797at2"/>
<proteinExistence type="predicted"/>
<dbReference type="RefSeq" id="WP_105935546.1">
    <property type="nucleotide sequence ID" value="NZ_PVNP01000187.1"/>
</dbReference>
<name>A0A2S9V7L4_9ALTE</name>
<reference evidence="3" key="1">
    <citation type="journal article" date="2020" name="Int. J. Syst. Evol. Microbiol.">
        <title>Alteromonas alba sp. nov., a marine bacterium isolated from the seawater of the West Pacific Ocean.</title>
        <authorList>
            <person name="Sun C."/>
            <person name="Wu Y.-H."/>
            <person name="Xamxidin M."/>
            <person name="Cheng H."/>
            <person name="Xu X.-W."/>
        </authorList>
    </citation>
    <scope>NUCLEOTIDE SEQUENCE [LARGE SCALE GENOMIC DNA]</scope>
    <source>
        <strain evidence="3">190</strain>
    </source>
</reference>
<feature type="signal peptide" evidence="1">
    <location>
        <begin position="1"/>
        <end position="24"/>
    </location>
</feature>
<accession>A0A2S9V7L4</accession>
<dbReference type="AlphaFoldDB" id="A0A2S9V7L4"/>
<evidence type="ECO:0000313" key="2">
    <source>
        <dbReference type="EMBL" id="PRO72457.1"/>
    </source>
</evidence>
<keyword evidence="1" id="KW-0732">Signal</keyword>
<dbReference type="InterPro" id="IPR021365">
    <property type="entry name" value="DUF2891"/>
</dbReference>